<evidence type="ECO:0000313" key="3">
    <source>
        <dbReference type="Proteomes" id="UP000572268"/>
    </source>
</evidence>
<dbReference type="EMBL" id="JABANN010000001">
    <property type="protein sequence ID" value="KAF4676550.1"/>
    <property type="molecule type" value="Genomic_DNA"/>
</dbReference>
<reference evidence="2 3" key="1">
    <citation type="submission" date="2020-04" db="EMBL/GenBank/DDBJ databases">
        <title>Perkinsus olseni comparative genomics.</title>
        <authorList>
            <person name="Bogema D.R."/>
        </authorList>
    </citation>
    <scope>NUCLEOTIDE SEQUENCE [LARGE SCALE GENOMIC DNA]</scope>
    <source>
        <strain evidence="2">ATCC PRA-31</strain>
    </source>
</reference>
<name>A0A7J6MZC0_PEROL</name>
<sequence>MRAPSRIRPAAGWGALILTLRPSCRVFVRAAVRGQYLSDTSRHATSLGEDAFTCPCAQLSSHPIMLRGWCLSQLAARPSSRHPVVSAVRYVHPVPERRVEHIKEDGQEGESAPTPGGERIDYKVSSAQRHSAQLVMAVNTIVRHVRGDINQCRRHLSEICEAPVRLHIGSLEVRGIHTWKIVEFFRSINM</sequence>
<dbReference type="AlphaFoldDB" id="A0A7J6MZC0"/>
<feature type="region of interest" description="Disordered" evidence="1">
    <location>
        <begin position="101"/>
        <end position="120"/>
    </location>
</feature>
<accession>A0A7J6MZC0</accession>
<dbReference type="Proteomes" id="UP000572268">
    <property type="component" value="Unassembled WGS sequence"/>
</dbReference>
<comment type="caution">
    <text evidence="2">The sequence shown here is derived from an EMBL/GenBank/DDBJ whole genome shotgun (WGS) entry which is preliminary data.</text>
</comment>
<evidence type="ECO:0000256" key="1">
    <source>
        <dbReference type="SAM" id="MobiDB-lite"/>
    </source>
</evidence>
<proteinExistence type="predicted"/>
<evidence type="ECO:0000313" key="2">
    <source>
        <dbReference type="EMBL" id="KAF4676550.1"/>
    </source>
</evidence>
<gene>
    <name evidence="2" type="ORF">FOL46_000013</name>
</gene>
<organism evidence="2 3">
    <name type="scientific">Perkinsus olseni</name>
    <name type="common">Perkinsus atlanticus</name>
    <dbReference type="NCBI Taxonomy" id="32597"/>
    <lineage>
        <taxon>Eukaryota</taxon>
        <taxon>Sar</taxon>
        <taxon>Alveolata</taxon>
        <taxon>Perkinsozoa</taxon>
        <taxon>Perkinsea</taxon>
        <taxon>Perkinsida</taxon>
        <taxon>Perkinsidae</taxon>
        <taxon>Perkinsus</taxon>
    </lineage>
</organism>
<protein>
    <submittedName>
        <fullName evidence="2">Uncharacterized protein</fullName>
    </submittedName>
</protein>